<protein>
    <submittedName>
        <fullName evidence="2">Uncharacterized protein</fullName>
    </submittedName>
</protein>
<evidence type="ECO:0000313" key="2">
    <source>
        <dbReference type="EMBL" id="MEJ6348397.1"/>
    </source>
</evidence>
<comment type="caution">
    <text evidence="2">The sequence shown here is derived from an EMBL/GenBank/DDBJ whole genome shotgun (WGS) entry which is preliminary data.</text>
</comment>
<dbReference type="Proteomes" id="UP001377804">
    <property type="component" value="Unassembled WGS sequence"/>
</dbReference>
<accession>A0ABU8SG85</accession>
<evidence type="ECO:0000313" key="3">
    <source>
        <dbReference type="Proteomes" id="UP001377804"/>
    </source>
</evidence>
<proteinExistence type="predicted"/>
<evidence type="ECO:0000256" key="1">
    <source>
        <dbReference type="SAM" id="Phobius"/>
    </source>
</evidence>
<organism evidence="2 3">
    <name type="scientific">Holzapfeliella saturejae</name>
    <dbReference type="NCBI Taxonomy" id="3082953"/>
    <lineage>
        <taxon>Bacteria</taxon>
        <taxon>Bacillati</taxon>
        <taxon>Bacillota</taxon>
        <taxon>Bacilli</taxon>
        <taxon>Lactobacillales</taxon>
        <taxon>Lactobacillaceae</taxon>
        <taxon>Holzapfeliella</taxon>
    </lineage>
</organism>
<feature type="transmembrane region" description="Helical" evidence="1">
    <location>
        <begin position="84"/>
        <end position="102"/>
    </location>
</feature>
<dbReference type="EMBL" id="JAWMWG010000001">
    <property type="protein sequence ID" value="MEJ6348397.1"/>
    <property type="molecule type" value="Genomic_DNA"/>
</dbReference>
<sequence length="201" mass="23819">MARSKRGLYYYTKKLRGLRRIWRTSKRWMHYYAEHSDDYDEIPGPGVIPYTGKTRKFKQKYRKELFDEFIDILNTKISSYDNRFYLLFYGLGSVSTTSILIFDDINEVYDYFHSSNENNHIEYINQDLNITSTPIISEDIPKPYNVSNYTNLNTLYCEWHHFDPSGNLDLSQESQKTPNTIILVSNSEVIDIAKKELAYSR</sequence>
<dbReference type="RefSeq" id="WP_339969529.1">
    <property type="nucleotide sequence ID" value="NZ_JAWMWG010000001.1"/>
</dbReference>
<keyword evidence="3" id="KW-1185">Reference proteome</keyword>
<keyword evidence="1" id="KW-0812">Transmembrane</keyword>
<reference evidence="2 3" key="1">
    <citation type="submission" date="2023-10" db="EMBL/GenBank/DDBJ databases">
        <title>Holzapfeliella saturejae sp. nov. isolated from Satureja montana flowers.</title>
        <authorList>
            <person name="Alcantara C."/>
            <person name="Zuniga M."/>
            <person name="Landete J.M."/>
            <person name="Monedero V."/>
        </authorList>
    </citation>
    <scope>NUCLEOTIDE SEQUENCE [LARGE SCALE GENOMIC DNA]</scope>
    <source>
        <strain evidence="2 3">He02</strain>
    </source>
</reference>
<gene>
    <name evidence="2" type="ORF">R4Y45_04040</name>
</gene>
<name>A0ABU8SG85_9LACO</name>
<keyword evidence="1" id="KW-0472">Membrane</keyword>
<keyword evidence="1" id="KW-1133">Transmembrane helix</keyword>